<gene>
    <name evidence="1" type="ORF">INH39_22060</name>
</gene>
<evidence type="ECO:0000313" key="2">
    <source>
        <dbReference type="Proteomes" id="UP000831532"/>
    </source>
</evidence>
<organism evidence="1 2">
    <name type="scientific">Massilia violaceinigra</name>
    <dbReference type="NCBI Taxonomy" id="2045208"/>
    <lineage>
        <taxon>Bacteria</taxon>
        <taxon>Pseudomonadati</taxon>
        <taxon>Pseudomonadota</taxon>
        <taxon>Betaproteobacteria</taxon>
        <taxon>Burkholderiales</taxon>
        <taxon>Oxalobacteraceae</taxon>
        <taxon>Telluria group</taxon>
        <taxon>Massilia</taxon>
    </lineage>
</organism>
<proteinExistence type="predicted"/>
<dbReference type="EMBL" id="CP063361">
    <property type="protein sequence ID" value="UOD28135.1"/>
    <property type="molecule type" value="Genomic_DNA"/>
</dbReference>
<dbReference type="Proteomes" id="UP000831532">
    <property type="component" value="Chromosome"/>
</dbReference>
<sequence>MSGAPHPAPLAHLERIGVIDAAGHARALAHPLATELAGEFSVADQMVWLACRDILTVRDLRQTRAGLSAPDDLAALDDALHKLALLGASFNRQHLDTLFVEGVIGADERAAAIDAAAIDAAAGDDDILASPGAALAWVVFKDIIPRRRVWDLRARRDNSLERGAILDQAETMLMRFDRDVAGLLAERIPGSRRLWIGAGLAVAGLLLWLAIRPGPVLPVPACTDPDVLLAANNRVPHASLAQLAGVREVGFASQTRVRACAATLAVDGKAEPFAFTVTIDSKHTVTEVLPAQAALVQARYGHLDSGGKFPDSGAPIGRARLDEAFRAGVFKILARHRRSYPVLEAAPHRVAGVEPVGPCRALIEKRRYSCRLVIERREWEMDGTGISDAHEGEFIFERSGGPWRVSDDFLQEYAAMLGARAPSGGE</sequence>
<protein>
    <submittedName>
        <fullName evidence="1">Uncharacterized protein</fullName>
    </submittedName>
</protein>
<keyword evidence="2" id="KW-1185">Reference proteome</keyword>
<name>A0ABY4A066_9BURK</name>
<accession>A0ABY4A066</accession>
<dbReference type="RefSeq" id="WP_243489316.1">
    <property type="nucleotide sequence ID" value="NZ_CP063361.1"/>
</dbReference>
<evidence type="ECO:0000313" key="1">
    <source>
        <dbReference type="EMBL" id="UOD28135.1"/>
    </source>
</evidence>
<reference evidence="1 2" key="1">
    <citation type="submission" date="2020-10" db="EMBL/GenBank/DDBJ databases">
        <title>Genome analysis of Massilia species.</title>
        <authorList>
            <person name="Jung D.-H."/>
        </authorList>
    </citation>
    <scope>NUCLEOTIDE SEQUENCE [LARGE SCALE GENOMIC DNA]</scope>
    <source>
        <strain evidence="2">sipir</strain>
    </source>
</reference>